<evidence type="ECO:0000313" key="6">
    <source>
        <dbReference type="EMBL" id="OXA57678.1"/>
    </source>
</evidence>
<keyword evidence="2 4" id="KW-1133">Transmembrane helix</keyword>
<feature type="region of interest" description="Disordered" evidence="5">
    <location>
        <begin position="180"/>
        <end position="216"/>
    </location>
</feature>
<dbReference type="EMBL" id="LNIX01000003">
    <property type="protein sequence ID" value="OXA57678.1"/>
    <property type="molecule type" value="Genomic_DNA"/>
</dbReference>
<reference evidence="6 7" key="1">
    <citation type="submission" date="2015-12" db="EMBL/GenBank/DDBJ databases">
        <title>The genome of Folsomia candida.</title>
        <authorList>
            <person name="Faddeeva A."/>
            <person name="Derks M.F."/>
            <person name="Anvar Y."/>
            <person name="Smit S."/>
            <person name="Van Straalen N."/>
            <person name="Roelofs D."/>
        </authorList>
    </citation>
    <scope>NUCLEOTIDE SEQUENCE [LARGE SCALE GENOMIC DNA]</scope>
    <source>
        <strain evidence="6 7">VU population</strain>
        <tissue evidence="6">Whole body</tissue>
    </source>
</reference>
<evidence type="ECO:0000256" key="2">
    <source>
        <dbReference type="ARBA" id="ARBA00022989"/>
    </source>
</evidence>
<keyword evidence="4" id="KW-0406">Ion transport</keyword>
<evidence type="ECO:0000256" key="1">
    <source>
        <dbReference type="ARBA" id="ARBA00022692"/>
    </source>
</evidence>
<feature type="transmembrane region" description="Helical" evidence="4">
    <location>
        <begin position="85"/>
        <end position="105"/>
    </location>
</feature>
<dbReference type="AlphaFoldDB" id="A0A226EKF1"/>
<dbReference type="OMA" id="HEGHMMK"/>
<evidence type="ECO:0000256" key="3">
    <source>
        <dbReference type="ARBA" id="ARBA00023136"/>
    </source>
</evidence>
<name>A0A226EKF1_FOLCA</name>
<evidence type="ECO:0000256" key="4">
    <source>
        <dbReference type="RuleBase" id="RU367022"/>
    </source>
</evidence>
<accession>A0A226EKF1</accession>
<keyword evidence="4" id="KW-0186">Copper</keyword>
<gene>
    <name evidence="6" type="ORF">Fcan01_08090</name>
</gene>
<comment type="subcellular location">
    <subcellularLocation>
        <location evidence="4">Membrane</location>
        <topology evidence="4">Multi-pass membrane protein</topology>
    </subcellularLocation>
</comment>
<dbReference type="PANTHER" id="PTHR12483">
    <property type="entry name" value="SOLUTE CARRIER FAMILY 31 COPPER TRANSPORTERS"/>
    <property type="match status" value="1"/>
</dbReference>
<keyword evidence="1 4" id="KW-0812">Transmembrane</keyword>
<keyword evidence="3 4" id="KW-0472">Membrane</keyword>
<proteinExistence type="inferred from homology"/>
<organism evidence="6 7">
    <name type="scientific">Folsomia candida</name>
    <name type="common">Springtail</name>
    <dbReference type="NCBI Taxonomy" id="158441"/>
    <lineage>
        <taxon>Eukaryota</taxon>
        <taxon>Metazoa</taxon>
        <taxon>Ecdysozoa</taxon>
        <taxon>Arthropoda</taxon>
        <taxon>Hexapoda</taxon>
        <taxon>Collembola</taxon>
        <taxon>Entomobryomorpha</taxon>
        <taxon>Isotomoidea</taxon>
        <taxon>Isotomidae</taxon>
        <taxon>Proisotominae</taxon>
        <taxon>Folsomia</taxon>
    </lineage>
</organism>
<dbReference type="Pfam" id="PF04145">
    <property type="entry name" value="Ctr"/>
    <property type="match status" value="1"/>
</dbReference>
<dbReference type="PANTHER" id="PTHR12483:SF115">
    <property type="entry name" value="COPPER TRANSPORT PROTEIN"/>
    <property type="match status" value="1"/>
</dbReference>
<comment type="caution">
    <text evidence="6">The sequence shown here is derived from an EMBL/GenBank/DDBJ whole genome shotgun (WGS) entry which is preliminary data.</text>
</comment>
<evidence type="ECO:0000313" key="7">
    <source>
        <dbReference type="Proteomes" id="UP000198287"/>
    </source>
</evidence>
<protein>
    <recommendedName>
        <fullName evidence="4">Copper transport protein</fullName>
    </recommendedName>
</protein>
<dbReference type="OrthoDB" id="161814at2759"/>
<keyword evidence="4" id="KW-0187">Copper transport</keyword>
<dbReference type="GO" id="GO:0016020">
    <property type="term" value="C:membrane"/>
    <property type="evidence" value="ECO:0007669"/>
    <property type="project" value="UniProtKB-SubCell"/>
</dbReference>
<dbReference type="Proteomes" id="UP000198287">
    <property type="component" value="Unassembled WGS sequence"/>
</dbReference>
<feature type="transmembrane region" description="Helical" evidence="4">
    <location>
        <begin position="259"/>
        <end position="278"/>
    </location>
</feature>
<dbReference type="InterPro" id="IPR007274">
    <property type="entry name" value="Cop_transporter"/>
</dbReference>
<comment type="similarity">
    <text evidence="4">Belongs to the copper transporter (Ctr) (TC 1.A.56) family. SLC31A subfamily.</text>
</comment>
<sequence>MSHDHHGHGHHNHAPVEIVTSSTTLSSIMDHNDMDHGSMDHSSHVGGDSAAQDGGGDHHNMMMHMFFHGGVKETILFEWWKITDVGGLIGSMIAIFFLAFFYEALKFYREHLYRHSFKTVELNTLSVPVENGSSVKETHKTVQISSIPASSRPYGTPEINPIFISQSNCACPGKRPSVETTTSNAATSSGESNVENPKNNNASSSRSTSCPRTNTTRLIPPSSYHYKVKILSCMHIGQTGLHVLQVILSYFLMLIFMTYNVWLCVAVAVGAGAGYFFFGWKKSLVVDITEHCH</sequence>
<keyword evidence="4" id="KW-0813">Transport</keyword>
<dbReference type="GO" id="GO:0005375">
    <property type="term" value="F:copper ion transmembrane transporter activity"/>
    <property type="evidence" value="ECO:0007669"/>
    <property type="project" value="UniProtKB-UniRule"/>
</dbReference>
<evidence type="ECO:0000256" key="5">
    <source>
        <dbReference type="SAM" id="MobiDB-lite"/>
    </source>
</evidence>
<keyword evidence="7" id="KW-1185">Reference proteome</keyword>